<dbReference type="InterPro" id="IPR008011">
    <property type="entry name" value="Complex1_LYR_dom"/>
</dbReference>
<dbReference type="PANTHER" id="PTHR13166:SF7">
    <property type="entry name" value="LYR MOTIF-CONTAINING PROTEIN 4"/>
    <property type="match status" value="1"/>
</dbReference>
<sequence length="107" mass="12616">MALPTAPQVLSLYRQLLRYSNRFANYNFREYGKRRARDAFRENRNVQDKEKITELIQKGLHELRMLKRQTVISQFYQMDRLVVEGQASGKETGVHGGIVRQKDTGWD</sequence>
<evidence type="ECO:0000259" key="2">
    <source>
        <dbReference type="Pfam" id="PF05347"/>
    </source>
</evidence>
<dbReference type="Pfam" id="PF05347">
    <property type="entry name" value="Complex1_LYR"/>
    <property type="match status" value="1"/>
</dbReference>
<evidence type="ECO:0000313" key="4">
    <source>
        <dbReference type="Proteomes" id="UP000267821"/>
    </source>
</evidence>
<dbReference type="GO" id="GO:0016226">
    <property type="term" value="P:iron-sulfur cluster assembly"/>
    <property type="evidence" value="ECO:0007669"/>
    <property type="project" value="InterPro"/>
</dbReference>
<organism evidence="3 4">
    <name type="scientific">Terfezia boudieri ATCC MYA-4762</name>
    <dbReference type="NCBI Taxonomy" id="1051890"/>
    <lineage>
        <taxon>Eukaryota</taxon>
        <taxon>Fungi</taxon>
        <taxon>Dikarya</taxon>
        <taxon>Ascomycota</taxon>
        <taxon>Pezizomycotina</taxon>
        <taxon>Pezizomycetes</taxon>
        <taxon>Pezizales</taxon>
        <taxon>Pezizaceae</taxon>
        <taxon>Terfezia</taxon>
    </lineage>
</organism>
<gene>
    <name evidence="3" type="ORF">L211DRAFT_842593</name>
</gene>
<dbReference type="GO" id="GO:0005739">
    <property type="term" value="C:mitochondrion"/>
    <property type="evidence" value="ECO:0007669"/>
    <property type="project" value="TreeGrafter"/>
</dbReference>
<evidence type="ECO:0000256" key="1">
    <source>
        <dbReference type="ARBA" id="ARBA00009508"/>
    </source>
</evidence>
<name>A0A3N4L9F1_9PEZI</name>
<protein>
    <recommendedName>
        <fullName evidence="2">Complex 1 LYR protein domain-containing protein</fullName>
    </recommendedName>
</protein>
<dbReference type="PANTHER" id="PTHR13166">
    <property type="entry name" value="PROTEIN C6ORF149"/>
    <property type="match status" value="1"/>
</dbReference>
<evidence type="ECO:0000313" key="3">
    <source>
        <dbReference type="EMBL" id="RPB19523.1"/>
    </source>
</evidence>
<feature type="domain" description="Complex 1 LYR protein" evidence="2">
    <location>
        <begin position="8"/>
        <end position="65"/>
    </location>
</feature>
<dbReference type="InterPro" id="IPR045297">
    <property type="entry name" value="Complex1_LYR_LYRM4"/>
</dbReference>
<accession>A0A3N4L9F1</accession>
<dbReference type="GO" id="GO:1990221">
    <property type="term" value="C:L-cysteine desulfurase complex"/>
    <property type="evidence" value="ECO:0007669"/>
    <property type="project" value="TreeGrafter"/>
</dbReference>
<comment type="similarity">
    <text evidence="1">Belongs to the complex I LYR family.</text>
</comment>
<dbReference type="Proteomes" id="UP000267821">
    <property type="component" value="Unassembled WGS sequence"/>
</dbReference>
<proteinExistence type="inferred from homology"/>
<dbReference type="InParanoid" id="A0A3N4L9F1"/>
<dbReference type="CDD" id="cd20264">
    <property type="entry name" value="Complex1_LYR_LYRM4"/>
    <property type="match status" value="1"/>
</dbReference>
<dbReference type="AlphaFoldDB" id="A0A3N4L9F1"/>
<dbReference type="STRING" id="1051890.A0A3N4L9F1"/>
<keyword evidence="4" id="KW-1185">Reference proteome</keyword>
<dbReference type="OrthoDB" id="275715at2759"/>
<dbReference type="InterPro" id="IPR051522">
    <property type="entry name" value="ISC_assembly_LYR"/>
</dbReference>
<dbReference type="FunCoup" id="A0A3N4L9F1">
    <property type="interactions" value="455"/>
</dbReference>
<dbReference type="EMBL" id="ML121588">
    <property type="protein sequence ID" value="RPB19523.1"/>
    <property type="molecule type" value="Genomic_DNA"/>
</dbReference>
<reference evidence="3 4" key="1">
    <citation type="journal article" date="2018" name="Nat. Ecol. Evol.">
        <title>Pezizomycetes genomes reveal the molecular basis of ectomycorrhizal truffle lifestyle.</title>
        <authorList>
            <person name="Murat C."/>
            <person name="Payen T."/>
            <person name="Noel B."/>
            <person name="Kuo A."/>
            <person name="Morin E."/>
            <person name="Chen J."/>
            <person name="Kohler A."/>
            <person name="Krizsan K."/>
            <person name="Balestrini R."/>
            <person name="Da Silva C."/>
            <person name="Montanini B."/>
            <person name="Hainaut M."/>
            <person name="Levati E."/>
            <person name="Barry K.W."/>
            <person name="Belfiori B."/>
            <person name="Cichocki N."/>
            <person name="Clum A."/>
            <person name="Dockter R.B."/>
            <person name="Fauchery L."/>
            <person name="Guy J."/>
            <person name="Iotti M."/>
            <person name="Le Tacon F."/>
            <person name="Lindquist E.A."/>
            <person name="Lipzen A."/>
            <person name="Malagnac F."/>
            <person name="Mello A."/>
            <person name="Molinier V."/>
            <person name="Miyauchi S."/>
            <person name="Poulain J."/>
            <person name="Riccioni C."/>
            <person name="Rubini A."/>
            <person name="Sitrit Y."/>
            <person name="Splivallo R."/>
            <person name="Traeger S."/>
            <person name="Wang M."/>
            <person name="Zifcakova L."/>
            <person name="Wipf D."/>
            <person name="Zambonelli A."/>
            <person name="Paolocci F."/>
            <person name="Nowrousian M."/>
            <person name="Ottonello S."/>
            <person name="Baldrian P."/>
            <person name="Spatafora J.W."/>
            <person name="Henrissat B."/>
            <person name="Nagy L.G."/>
            <person name="Aury J.M."/>
            <person name="Wincker P."/>
            <person name="Grigoriev I.V."/>
            <person name="Bonfante P."/>
            <person name="Martin F.M."/>
        </authorList>
    </citation>
    <scope>NUCLEOTIDE SEQUENCE [LARGE SCALE GENOMIC DNA]</scope>
    <source>
        <strain evidence="3 4">ATCC MYA-4762</strain>
    </source>
</reference>